<reference evidence="2" key="2">
    <citation type="submission" date="2020-11" db="EMBL/GenBank/DDBJ databases">
        <authorList>
            <person name="McCartney M.A."/>
            <person name="Auch B."/>
            <person name="Kono T."/>
            <person name="Mallez S."/>
            <person name="Becker A."/>
            <person name="Gohl D.M."/>
            <person name="Silverstein K.A.T."/>
            <person name="Koren S."/>
            <person name="Bechman K.B."/>
            <person name="Herman A."/>
            <person name="Abrahante J.E."/>
            <person name="Garbe J."/>
        </authorList>
    </citation>
    <scope>NUCLEOTIDE SEQUENCE</scope>
    <source>
        <strain evidence="2">Duluth1</strain>
        <tissue evidence="2">Whole animal</tissue>
    </source>
</reference>
<protein>
    <submittedName>
        <fullName evidence="2">Uncharacterized protein</fullName>
    </submittedName>
</protein>
<dbReference type="AlphaFoldDB" id="A0A9D4FE77"/>
<evidence type="ECO:0000313" key="2">
    <source>
        <dbReference type="EMBL" id="KAH3796647.1"/>
    </source>
</evidence>
<evidence type="ECO:0000256" key="1">
    <source>
        <dbReference type="SAM" id="MobiDB-lite"/>
    </source>
</evidence>
<gene>
    <name evidence="2" type="ORF">DPMN_150216</name>
</gene>
<dbReference type="EMBL" id="JAIWYP010000007">
    <property type="protein sequence ID" value="KAH3796647.1"/>
    <property type="molecule type" value="Genomic_DNA"/>
</dbReference>
<dbReference type="Proteomes" id="UP000828390">
    <property type="component" value="Unassembled WGS sequence"/>
</dbReference>
<sequence length="95" mass="10966">MSQRTLADFGISLSAKRKLEIDVNESNDEYESNQKTKNPKAIETPKSRVFQTTWLKQFDWLEFNEKTKRMFCKICCAAGLQNSFTKDGAGMYVTQ</sequence>
<accession>A0A9D4FE77</accession>
<evidence type="ECO:0000313" key="3">
    <source>
        <dbReference type="Proteomes" id="UP000828390"/>
    </source>
</evidence>
<feature type="region of interest" description="Disordered" evidence="1">
    <location>
        <begin position="24"/>
        <end position="43"/>
    </location>
</feature>
<reference evidence="2" key="1">
    <citation type="journal article" date="2019" name="bioRxiv">
        <title>The Genome of the Zebra Mussel, Dreissena polymorpha: A Resource for Invasive Species Research.</title>
        <authorList>
            <person name="McCartney M.A."/>
            <person name="Auch B."/>
            <person name="Kono T."/>
            <person name="Mallez S."/>
            <person name="Zhang Y."/>
            <person name="Obille A."/>
            <person name="Becker A."/>
            <person name="Abrahante J.E."/>
            <person name="Garbe J."/>
            <person name="Badalamenti J.P."/>
            <person name="Herman A."/>
            <person name="Mangelson H."/>
            <person name="Liachko I."/>
            <person name="Sullivan S."/>
            <person name="Sone E.D."/>
            <person name="Koren S."/>
            <person name="Silverstein K.A.T."/>
            <person name="Beckman K.B."/>
            <person name="Gohl D.M."/>
        </authorList>
    </citation>
    <scope>NUCLEOTIDE SEQUENCE</scope>
    <source>
        <strain evidence="2">Duluth1</strain>
        <tissue evidence="2">Whole animal</tissue>
    </source>
</reference>
<proteinExistence type="predicted"/>
<keyword evidence="3" id="KW-1185">Reference proteome</keyword>
<name>A0A9D4FE77_DREPO</name>
<organism evidence="2 3">
    <name type="scientific">Dreissena polymorpha</name>
    <name type="common">Zebra mussel</name>
    <name type="synonym">Mytilus polymorpha</name>
    <dbReference type="NCBI Taxonomy" id="45954"/>
    <lineage>
        <taxon>Eukaryota</taxon>
        <taxon>Metazoa</taxon>
        <taxon>Spiralia</taxon>
        <taxon>Lophotrochozoa</taxon>
        <taxon>Mollusca</taxon>
        <taxon>Bivalvia</taxon>
        <taxon>Autobranchia</taxon>
        <taxon>Heteroconchia</taxon>
        <taxon>Euheterodonta</taxon>
        <taxon>Imparidentia</taxon>
        <taxon>Neoheterodontei</taxon>
        <taxon>Myida</taxon>
        <taxon>Dreissenoidea</taxon>
        <taxon>Dreissenidae</taxon>
        <taxon>Dreissena</taxon>
    </lineage>
</organism>
<comment type="caution">
    <text evidence="2">The sequence shown here is derived from an EMBL/GenBank/DDBJ whole genome shotgun (WGS) entry which is preliminary data.</text>
</comment>